<dbReference type="InterPro" id="IPR009057">
    <property type="entry name" value="Homeodomain-like_sf"/>
</dbReference>
<comment type="caution">
    <text evidence="6">The sequence shown here is derived from an EMBL/GenBank/DDBJ whole genome shotgun (WGS) entry which is preliminary data.</text>
</comment>
<name>A0A843SMU6_9BURK</name>
<keyword evidence="7" id="KW-1185">Reference proteome</keyword>
<evidence type="ECO:0000313" key="7">
    <source>
        <dbReference type="Proteomes" id="UP000444318"/>
    </source>
</evidence>
<dbReference type="Pfam" id="PF00440">
    <property type="entry name" value="TetR_N"/>
    <property type="match status" value="1"/>
</dbReference>
<dbReference type="GO" id="GO:0000976">
    <property type="term" value="F:transcription cis-regulatory region binding"/>
    <property type="evidence" value="ECO:0007669"/>
    <property type="project" value="TreeGrafter"/>
</dbReference>
<reference evidence="6 7" key="1">
    <citation type="submission" date="2019-10" db="EMBL/GenBank/DDBJ databases">
        <title>Two novel species isolated from a subtropical stream in China.</title>
        <authorList>
            <person name="Lu H."/>
        </authorList>
    </citation>
    <scope>NUCLEOTIDE SEQUENCE [LARGE SCALE GENOMIC DNA]</scope>
    <source>
        <strain evidence="6 7">FT103W</strain>
    </source>
</reference>
<dbReference type="Gene3D" id="1.10.357.10">
    <property type="entry name" value="Tetracycline Repressor, domain 2"/>
    <property type="match status" value="1"/>
</dbReference>
<dbReference type="InterPro" id="IPR050109">
    <property type="entry name" value="HTH-type_TetR-like_transc_reg"/>
</dbReference>
<keyword evidence="2 4" id="KW-0238">DNA-binding</keyword>
<dbReference type="PRINTS" id="PR00455">
    <property type="entry name" value="HTHTETR"/>
</dbReference>
<evidence type="ECO:0000256" key="4">
    <source>
        <dbReference type="PROSITE-ProRule" id="PRU00335"/>
    </source>
</evidence>
<evidence type="ECO:0000256" key="1">
    <source>
        <dbReference type="ARBA" id="ARBA00023015"/>
    </source>
</evidence>
<keyword evidence="3" id="KW-0804">Transcription</keyword>
<dbReference type="Gene3D" id="1.10.10.60">
    <property type="entry name" value="Homeodomain-like"/>
    <property type="match status" value="1"/>
</dbReference>
<gene>
    <name evidence="6" type="ORF">GEV01_28145</name>
</gene>
<dbReference type="AlphaFoldDB" id="A0A843SMU6"/>
<organism evidence="6 7">
    <name type="scientific">Rugamonas rivuli</name>
    <dbReference type="NCBI Taxonomy" id="2743358"/>
    <lineage>
        <taxon>Bacteria</taxon>
        <taxon>Pseudomonadati</taxon>
        <taxon>Pseudomonadota</taxon>
        <taxon>Betaproteobacteria</taxon>
        <taxon>Burkholderiales</taxon>
        <taxon>Oxalobacteraceae</taxon>
        <taxon>Telluria group</taxon>
        <taxon>Rugamonas</taxon>
    </lineage>
</organism>
<feature type="domain" description="HTH tetR-type" evidence="5">
    <location>
        <begin position="13"/>
        <end position="73"/>
    </location>
</feature>
<keyword evidence="1" id="KW-0805">Transcription regulation</keyword>
<dbReference type="InterPro" id="IPR001647">
    <property type="entry name" value="HTH_TetR"/>
</dbReference>
<sequence>MSTPTDLRTRKRLATRQSISDAATLLFFERGFDQVTVDQIAAAADVGRMTVFNHFPRKEDMFFDREEEGRELLRQTLLQREPGVAPVETLRRLAHRLAVRSPYLSFTAKGRAYMDAIAGSEALKARARAIGDELAQAVAAALCESVGRPADDADARLAAALLLATWRVAFNQAHQAFREHGDAAQAKAEFLAVIEQGTLGLQAAMAGTPYT</sequence>
<evidence type="ECO:0000313" key="6">
    <source>
        <dbReference type="EMBL" id="MQA23401.1"/>
    </source>
</evidence>
<dbReference type="PANTHER" id="PTHR30055">
    <property type="entry name" value="HTH-TYPE TRANSCRIPTIONAL REGULATOR RUTR"/>
    <property type="match status" value="1"/>
</dbReference>
<proteinExistence type="predicted"/>
<dbReference type="PANTHER" id="PTHR30055:SF234">
    <property type="entry name" value="HTH-TYPE TRANSCRIPTIONAL REGULATOR BETI"/>
    <property type="match status" value="1"/>
</dbReference>
<evidence type="ECO:0000259" key="5">
    <source>
        <dbReference type="PROSITE" id="PS50977"/>
    </source>
</evidence>
<dbReference type="PROSITE" id="PS50977">
    <property type="entry name" value="HTH_TETR_2"/>
    <property type="match status" value="1"/>
</dbReference>
<evidence type="ECO:0000256" key="2">
    <source>
        <dbReference type="ARBA" id="ARBA00023125"/>
    </source>
</evidence>
<dbReference type="GO" id="GO:0003700">
    <property type="term" value="F:DNA-binding transcription factor activity"/>
    <property type="evidence" value="ECO:0007669"/>
    <property type="project" value="TreeGrafter"/>
</dbReference>
<dbReference type="SUPFAM" id="SSF46689">
    <property type="entry name" value="Homeodomain-like"/>
    <property type="match status" value="1"/>
</dbReference>
<dbReference type="EMBL" id="WHUF01000010">
    <property type="protein sequence ID" value="MQA23401.1"/>
    <property type="molecule type" value="Genomic_DNA"/>
</dbReference>
<evidence type="ECO:0000256" key="3">
    <source>
        <dbReference type="ARBA" id="ARBA00023163"/>
    </source>
</evidence>
<feature type="DNA-binding region" description="H-T-H motif" evidence="4">
    <location>
        <begin position="36"/>
        <end position="55"/>
    </location>
</feature>
<accession>A0A843SMU6</accession>
<protein>
    <submittedName>
        <fullName evidence="6">TetR family transcriptional regulator</fullName>
    </submittedName>
</protein>
<dbReference type="RefSeq" id="WP_152809366.1">
    <property type="nucleotide sequence ID" value="NZ_WHUF01000010.1"/>
</dbReference>
<dbReference type="Proteomes" id="UP000444318">
    <property type="component" value="Unassembled WGS sequence"/>
</dbReference>